<dbReference type="CDD" id="cd20374">
    <property type="entry name" value="Pot1C"/>
    <property type="match status" value="1"/>
</dbReference>
<dbReference type="EMBL" id="AFYH01193715">
    <property type="status" value="NOT_ANNOTATED_CDS"/>
    <property type="molecule type" value="Genomic_DNA"/>
</dbReference>
<dbReference type="Bgee" id="ENSLACG00000006193">
    <property type="expression patterns" value="Expressed in chordate pharynx and 3 other cell types or tissues"/>
</dbReference>
<organism evidence="11 12">
    <name type="scientific">Latimeria chalumnae</name>
    <name type="common">Coelacanth</name>
    <dbReference type="NCBI Taxonomy" id="7897"/>
    <lineage>
        <taxon>Eukaryota</taxon>
        <taxon>Metazoa</taxon>
        <taxon>Chordata</taxon>
        <taxon>Craniata</taxon>
        <taxon>Vertebrata</taxon>
        <taxon>Euteleostomi</taxon>
        <taxon>Coelacanthiformes</taxon>
        <taxon>Coelacanthidae</taxon>
        <taxon>Latimeria</taxon>
    </lineage>
</organism>
<comment type="similarity">
    <text evidence="3">Belongs to the telombin family.</text>
</comment>
<dbReference type="AlphaFoldDB" id="H3ABF3"/>
<keyword evidence="12" id="KW-1185">Reference proteome</keyword>
<dbReference type="Pfam" id="PF02765">
    <property type="entry name" value="POT1"/>
    <property type="match status" value="1"/>
</dbReference>
<evidence type="ECO:0000256" key="6">
    <source>
        <dbReference type="ARBA" id="ARBA00022895"/>
    </source>
</evidence>
<evidence type="ECO:0000313" key="11">
    <source>
        <dbReference type="Ensembl" id="ENSLACP00000006974.1"/>
    </source>
</evidence>
<evidence type="ECO:0000256" key="5">
    <source>
        <dbReference type="ARBA" id="ARBA00022454"/>
    </source>
</evidence>
<accession>H3ABF3</accession>
<dbReference type="GO" id="GO:0000783">
    <property type="term" value="C:nuclear telomere cap complex"/>
    <property type="evidence" value="ECO:0007669"/>
    <property type="project" value="TreeGrafter"/>
</dbReference>
<keyword evidence="8" id="KW-0539">Nucleus</keyword>
<dbReference type="GO" id="GO:0005654">
    <property type="term" value="C:nucleoplasm"/>
    <property type="evidence" value="ECO:0007669"/>
    <property type="project" value="UniProtKB-ARBA"/>
</dbReference>
<feature type="domain" description="Telomeric single stranded DNA binding POT1/Cdc13" evidence="10">
    <location>
        <begin position="1"/>
        <end position="100"/>
    </location>
</feature>
<keyword evidence="6" id="KW-0779">Telomere</keyword>
<dbReference type="EMBL" id="AFYH01193714">
    <property type="status" value="NOT_ANNOTATED_CDS"/>
    <property type="molecule type" value="Genomic_DNA"/>
</dbReference>
<dbReference type="SUPFAM" id="SSF50249">
    <property type="entry name" value="Nucleic acid-binding proteins"/>
    <property type="match status" value="2"/>
</dbReference>
<dbReference type="InterPro" id="IPR048953">
    <property type="entry name" value="POT1_C_insert"/>
</dbReference>
<dbReference type="EMBL" id="AFYH01193720">
    <property type="status" value="NOT_ANNOTATED_CDS"/>
    <property type="molecule type" value="Genomic_DNA"/>
</dbReference>
<dbReference type="FunFam" id="2.40.50.140:FF:000138">
    <property type="entry name" value="Protection of telomeres 1 homolog"/>
    <property type="match status" value="1"/>
</dbReference>
<dbReference type="GO" id="GO:0098505">
    <property type="term" value="F:G-rich strand telomeric DNA binding"/>
    <property type="evidence" value="ECO:0007669"/>
    <property type="project" value="TreeGrafter"/>
</dbReference>
<dbReference type="HOGENOM" id="CLU_019567_0_0_1"/>
<dbReference type="SMART" id="SM00976">
    <property type="entry name" value="Telo_bind"/>
    <property type="match status" value="1"/>
</dbReference>
<reference evidence="11" key="2">
    <citation type="submission" date="2025-08" db="UniProtKB">
        <authorList>
            <consortium name="Ensembl"/>
        </authorList>
    </citation>
    <scope>IDENTIFICATION</scope>
</reference>
<dbReference type="Pfam" id="PF16686">
    <property type="entry name" value="POT1PC"/>
    <property type="match status" value="1"/>
</dbReference>
<dbReference type="EMBL" id="AFYH01193712">
    <property type="status" value="NOT_ANNOTATED_CDS"/>
    <property type="molecule type" value="Genomic_DNA"/>
</dbReference>
<evidence type="ECO:0000259" key="10">
    <source>
        <dbReference type="SMART" id="SM00976"/>
    </source>
</evidence>
<dbReference type="InterPro" id="IPR012340">
    <property type="entry name" value="NA-bd_OB-fold"/>
</dbReference>
<sequence>DYCSVVTIMDQSNKRVTCTLFSGDEDTLPKIYKAGDIVRFHRLKIQAFRNEIQGITSMGFSALTFDGTVGAPIIPRTSSKSYNFTSEEHKIVEELRSWAATNLSFSTATVKLRDVQPMQFFDLTCQLVAKAPVDRSSVVLKVWDGTKCLYPAWKAFVGQAAVKGDPALIYQLQNLTVDILVYDNHIDVAKSLKPGAYLQIYNLHSKPHSTSQQIRDKSTSDLHLEFHLHGGTSFGRGIRVLSQNSEDVKELQRQVSFVNLRSRTNRDMMCLDEPTIPLPSSHTMSLLFCLERCQQKSATVLTAHQHVQFSSLDAVLKHTAPHKFCIRAKIKTYVPQNLFQCVKLYCPKCHSLQEVPDEETLALQFSDSAADHSNFQTPSTPWFKTHVLGSGEQGTRQVIIHFMIEEEMQTPEDSLILVEGATLRELYKLSDTFNCVIPVTSDHESLTLKGLSVPFLIQEKSCYYGCSACSNPKTMNDLRPLTEQNSWNAPIIAKALGIQPLQYSFLMKFTLDDETGSLDVLLWDDAEKFFQFSAAEVVHHEAFQEQLQMVMDRLCPGGTSIDDRPWLECCIKSYHIKNGSDLQINYQMFDTTVAEDFL</sequence>
<evidence type="ECO:0000256" key="9">
    <source>
        <dbReference type="ARBA" id="ARBA00084040"/>
    </source>
</evidence>
<dbReference type="CDD" id="cd04498">
    <property type="entry name" value="hPOT1_OB2"/>
    <property type="match status" value="1"/>
</dbReference>
<proteinExistence type="inferred from homology"/>
<keyword evidence="7" id="KW-0238">DNA-binding</keyword>
<evidence type="ECO:0000256" key="7">
    <source>
        <dbReference type="ARBA" id="ARBA00023125"/>
    </source>
</evidence>
<evidence type="ECO:0000313" key="12">
    <source>
        <dbReference type="Proteomes" id="UP000008672"/>
    </source>
</evidence>
<dbReference type="EMBL" id="AFYH01193718">
    <property type="status" value="NOT_ANNOTATED_CDS"/>
    <property type="molecule type" value="Genomic_DNA"/>
</dbReference>
<dbReference type="Proteomes" id="UP000008672">
    <property type="component" value="Unassembled WGS sequence"/>
</dbReference>
<dbReference type="GO" id="GO:0010521">
    <property type="term" value="F:telomerase inhibitor activity"/>
    <property type="evidence" value="ECO:0007669"/>
    <property type="project" value="TreeGrafter"/>
</dbReference>
<dbReference type="GeneTree" id="ENSGT00390000018285"/>
<dbReference type="PANTHER" id="PTHR14513:SF0">
    <property type="entry name" value="PROTECTION OF TELOMERES PROTEIN 1"/>
    <property type="match status" value="1"/>
</dbReference>
<name>H3ABF3_LATCH</name>
<evidence type="ECO:0000256" key="8">
    <source>
        <dbReference type="ARBA" id="ARBA00023242"/>
    </source>
</evidence>
<dbReference type="Ensembl" id="ENSLACT00000007033.1">
    <property type="protein sequence ID" value="ENSLACP00000006974.1"/>
    <property type="gene ID" value="ENSLACG00000006193.2"/>
</dbReference>
<evidence type="ECO:0000256" key="2">
    <source>
        <dbReference type="ARBA" id="ARBA00004574"/>
    </source>
</evidence>
<dbReference type="GO" id="GO:0016233">
    <property type="term" value="P:telomere capping"/>
    <property type="evidence" value="ECO:0007669"/>
    <property type="project" value="TreeGrafter"/>
</dbReference>
<dbReference type="EMBL" id="AFYH01193719">
    <property type="status" value="NOT_ANNOTATED_CDS"/>
    <property type="molecule type" value="Genomic_DNA"/>
</dbReference>
<dbReference type="EMBL" id="AFYH01193716">
    <property type="status" value="NOT_ANNOTATED_CDS"/>
    <property type="molecule type" value="Genomic_DNA"/>
</dbReference>
<dbReference type="Pfam" id="PF21375">
    <property type="entry name" value="POT1_C_insert"/>
    <property type="match status" value="1"/>
</dbReference>
<dbReference type="EMBL" id="AFYH01193717">
    <property type="status" value="NOT_ANNOTATED_CDS"/>
    <property type="molecule type" value="Genomic_DNA"/>
</dbReference>
<dbReference type="EMBL" id="AFYH01193713">
    <property type="status" value="NOT_ANNOTATED_CDS"/>
    <property type="molecule type" value="Genomic_DNA"/>
</dbReference>
<dbReference type="FunFam" id="2.40.50.140:FF:000119">
    <property type="entry name" value="Protection of telomeres 1 homolog"/>
    <property type="match status" value="1"/>
</dbReference>
<comment type="subcellular location">
    <subcellularLocation>
        <location evidence="2">Chromosome</location>
        <location evidence="2">Telomere</location>
    </subcellularLocation>
    <subcellularLocation>
        <location evidence="1">Nucleus</location>
    </subcellularLocation>
</comment>
<dbReference type="Gene3D" id="2.40.50.140">
    <property type="entry name" value="Nucleic acid-binding proteins"/>
    <property type="match status" value="2"/>
</dbReference>
<dbReference type="CDD" id="cd04497">
    <property type="entry name" value="hPOT1_OB1_like"/>
    <property type="match status" value="1"/>
</dbReference>
<evidence type="ECO:0000256" key="3">
    <source>
        <dbReference type="ARBA" id="ARBA00008442"/>
    </source>
</evidence>
<evidence type="ECO:0000256" key="4">
    <source>
        <dbReference type="ARBA" id="ARBA00015253"/>
    </source>
</evidence>
<dbReference type="InterPro" id="IPR028389">
    <property type="entry name" value="POT1"/>
</dbReference>
<dbReference type="GO" id="GO:0032210">
    <property type="term" value="P:regulation of telomere maintenance via telomerase"/>
    <property type="evidence" value="ECO:0007669"/>
    <property type="project" value="TreeGrafter"/>
</dbReference>
<dbReference type="InterPro" id="IPR032042">
    <property type="entry name" value="POT1PC"/>
</dbReference>
<gene>
    <name evidence="11" type="primary">POT1</name>
</gene>
<dbReference type="InterPro" id="IPR011564">
    <property type="entry name" value="Telomer_end-bd_POT1/Cdc13"/>
</dbReference>
<protein>
    <recommendedName>
        <fullName evidence="4">Protection of telomeres protein 1</fullName>
    </recommendedName>
    <alternativeName>
        <fullName evidence="9">POT1-like telomere end-binding protein</fullName>
    </alternativeName>
</protein>
<dbReference type="PANTHER" id="PTHR14513">
    <property type="entry name" value="PROTECTION OF TELOMERES 1"/>
    <property type="match status" value="1"/>
</dbReference>
<reference evidence="12" key="1">
    <citation type="submission" date="2011-08" db="EMBL/GenBank/DDBJ databases">
        <title>The draft genome of Latimeria chalumnae.</title>
        <authorList>
            <person name="Di Palma F."/>
            <person name="Alfoldi J."/>
            <person name="Johnson J."/>
            <person name="Berlin A."/>
            <person name="Gnerre S."/>
            <person name="Jaffe D."/>
            <person name="MacCallum I."/>
            <person name="Young S."/>
            <person name="Walker B.J."/>
            <person name="Lander E."/>
            <person name="Lindblad-Toh K."/>
        </authorList>
    </citation>
    <scope>NUCLEOTIDE SEQUENCE [LARGE SCALE GENOMIC DNA]</scope>
    <source>
        <strain evidence="12">Wild caught</strain>
    </source>
</reference>
<dbReference type="EMBL" id="AFYH01193711">
    <property type="status" value="NOT_ANNOTATED_CDS"/>
    <property type="molecule type" value="Genomic_DNA"/>
</dbReference>
<keyword evidence="5" id="KW-0158">Chromosome</keyword>
<reference evidence="11" key="3">
    <citation type="submission" date="2025-09" db="UniProtKB">
        <authorList>
            <consortium name="Ensembl"/>
        </authorList>
    </citation>
    <scope>IDENTIFICATION</scope>
</reference>
<evidence type="ECO:0000256" key="1">
    <source>
        <dbReference type="ARBA" id="ARBA00004123"/>
    </source>
</evidence>